<dbReference type="InterPro" id="IPR035979">
    <property type="entry name" value="RBD_domain_sf"/>
</dbReference>
<dbReference type="Gene3D" id="3.30.70.330">
    <property type="match status" value="3"/>
</dbReference>
<dbReference type="InterPro" id="IPR000504">
    <property type="entry name" value="RRM_dom"/>
</dbReference>
<feature type="non-terminal residue" evidence="5">
    <location>
        <position position="379"/>
    </location>
</feature>
<feature type="domain" description="RRM" evidence="4">
    <location>
        <begin position="302"/>
        <end position="379"/>
    </location>
</feature>
<sequence length="379" mass="43705">MENNQFNRISNELENVYENVNGIMQLRGNSNGSNNFDIRDDYHTIRLYGLPYAATKGDIVRFLNDTKIHNGENGVYLIQDVVGKPLGEGYVQYADKEDYDLALLKDRKYMGTRYIEVTGTNVRLLRKKVMPQDESGEVLMEPVLKIRGLPFAQCDIGTVLHFFGGLQIAPHGVLLVEDRNNNKTGEAFVEFVDLYNAEQGLERHQRLVGKRYIKVYKSSKDAMMLQSGHYKPPTNSYYDRRFRDRSPMRYPGREMIDPYECNYRPISNGKDYTFYRNGPINFSERKIQPLINDVVYRPTTPFSLHMRGLPFGANDSQVKEFFAPIPLANIHIDRRSDGRASGMGNVDFNSMEELKEGMLRDKNTMGHRYVELFKLSDEG</sequence>
<dbReference type="SMART" id="SM00360">
    <property type="entry name" value="RRM"/>
    <property type="match status" value="3"/>
</dbReference>
<evidence type="ECO:0000313" key="6">
    <source>
        <dbReference type="Proteomes" id="UP000078046"/>
    </source>
</evidence>
<dbReference type="EMBL" id="LWCA01002215">
    <property type="protein sequence ID" value="OAF64021.1"/>
    <property type="molecule type" value="Genomic_DNA"/>
</dbReference>
<dbReference type="InterPro" id="IPR012677">
    <property type="entry name" value="Nucleotide-bd_a/b_plait_sf"/>
</dbReference>
<organism evidence="5 6">
    <name type="scientific">Intoshia linei</name>
    <dbReference type="NCBI Taxonomy" id="1819745"/>
    <lineage>
        <taxon>Eukaryota</taxon>
        <taxon>Metazoa</taxon>
        <taxon>Spiralia</taxon>
        <taxon>Lophotrochozoa</taxon>
        <taxon>Mesozoa</taxon>
        <taxon>Orthonectida</taxon>
        <taxon>Rhopaluridae</taxon>
        <taxon>Intoshia</taxon>
    </lineage>
</organism>
<accession>A0A177ARK2</accession>
<keyword evidence="1" id="KW-0677">Repeat</keyword>
<dbReference type="SUPFAM" id="SSF54928">
    <property type="entry name" value="RNA-binding domain, RBD"/>
    <property type="match status" value="3"/>
</dbReference>
<comment type="caution">
    <text evidence="5">The sequence shown here is derived from an EMBL/GenBank/DDBJ whole genome shotgun (WGS) entry which is preliminary data.</text>
</comment>
<dbReference type="GO" id="GO:0003723">
    <property type="term" value="F:RNA binding"/>
    <property type="evidence" value="ECO:0007669"/>
    <property type="project" value="UniProtKB-UniRule"/>
</dbReference>
<dbReference type="PROSITE" id="PS50102">
    <property type="entry name" value="RRM"/>
    <property type="match status" value="1"/>
</dbReference>
<evidence type="ECO:0000256" key="2">
    <source>
        <dbReference type="ARBA" id="ARBA00022884"/>
    </source>
</evidence>
<keyword evidence="6" id="KW-1185">Reference proteome</keyword>
<name>A0A177ARK2_9BILA</name>
<reference evidence="5 6" key="1">
    <citation type="submission" date="2016-04" db="EMBL/GenBank/DDBJ databases">
        <title>The genome of Intoshia linei affirms orthonectids as highly simplified spiralians.</title>
        <authorList>
            <person name="Mikhailov K.V."/>
            <person name="Slusarev G.S."/>
            <person name="Nikitin M.A."/>
            <person name="Logacheva M.D."/>
            <person name="Penin A."/>
            <person name="Aleoshin V."/>
            <person name="Panchin Y.V."/>
        </authorList>
    </citation>
    <scope>NUCLEOTIDE SEQUENCE [LARGE SCALE GENOMIC DNA]</scope>
    <source>
        <strain evidence="5">Intl2013</strain>
        <tissue evidence="5">Whole animal</tissue>
    </source>
</reference>
<dbReference type="Proteomes" id="UP000078046">
    <property type="component" value="Unassembled WGS sequence"/>
</dbReference>
<protein>
    <submittedName>
        <fullName evidence="5">G-rich sequence factor 1</fullName>
    </submittedName>
</protein>
<evidence type="ECO:0000256" key="1">
    <source>
        <dbReference type="ARBA" id="ARBA00022737"/>
    </source>
</evidence>
<proteinExistence type="predicted"/>
<evidence type="ECO:0000256" key="3">
    <source>
        <dbReference type="PROSITE-ProRule" id="PRU00176"/>
    </source>
</evidence>
<dbReference type="InterPro" id="IPR050666">
    <property type="entry name" value="ESRP"/>
</dbReference>
<evidence type="ECO:0000313" key="5">
    <source>
        <dbReference type="EMBL" id="OAF64021.1"/>
    </source>
</evidence>
<gene>
    <name evidence="5" type="ORF">A3Q56_08275</name>
</gene>
<keyword evidence="2 3" id="KW-0694">RNA-binding</keyword>
<dbReference type="AlphaFoldDB" id="A0A177ARK2"/>
<dbReference type="OrthoDB" id="431068at2759"/>
<evidence type="ECO:0000259" key="4">
    <source>
        <dbReference type="PROSITE" id="PS50102"/>
    </source>
</evidence>
<dbReference type="PANTHER" id="PTHR13976">
    <property type="entry name" value="HETEROGENEOUS NUCLEAR RIBONUCLEOPROTEIN-RELATED"/>
    <property type="match status" value="1"/>
</dbReference>